<evidence type="ECO:0000256" key="5">
    <source>
        <dbReference type="SAM" id="SignalP"/>
    </source>
</evidence>
<evidence type="ECO:0000313" key="8">
    <source>
        <dbReference type="EMBL" id="CAE0471949.1"/>
    </source>
</evidence>
<dbReference type="EMBL" id="HBIO01021787">
    <property type="protein sequence ID" value="CAE0471949.1"/>
    <property type="molecule type" value="Transcribed_RNA"/>
</dbReference>
<evidence type="ECO:0000256" key="3">
    <source>
        <dbReference type="ARBA" id="ARBA00023315"/>
    </source>
</evidence>
<evidence type="ECO:0000256" key="4">
    <source>
        <dbReference type="SAM" id="MobiDB-lite"/>
    </source>
</evidence>
<feature type="compositionally biased region" description="Polar residues" evidence="4">
    <location>
        <begin position="103"/>
        <end position="112"/>
    </location>
</feature>
<feature type="domain" description="Serine acetyltransferase N-terminal" evidence="6">
    <location>
        <begin position="169"/>
        <end position="275"/>
    </location>
</feature>
<dbReference type="InterPro" id="IPR042122">
    <property type="entry name" value="Ser_AcTrfase_N_sf"/>
</dbReference>
<dbReference type="Gene3D" id="2.160.10.10">
    <property type="entry name" value="Hexapeptide repeat proteins"/>
    <property type="match status" value="1"/>
</dbReference>
<organism evidence="8">
    <name type="scientific">Chaetoceros debilis</name>
    <dbReference type="NCBI Taxonomy" id="122233"/>
    <lineage>
        <taxon>Eukaryota</taxon>
        <taxon>Sar</taxon>
        <taxon>Stramenopiles</taxon>
        <taxon>Ochrophyta</taxon>
        <taxon>Bacillariophyta</taxon>
        <taxon>Coscinodiscophyceae</taxon>
        <taxon>Chaetocerotophycidae</taxon>
        <taxon>Chaetocerotales</taxon>
        <taxon>Chaetocerotaceae</taxon>
        <taxon>Chaetoceros</taxon>
    </lineage>
</organism>
<keyword evidence="2" id="KW-0808">Transferase</keyword>
<dbReference type="InterPro" id="IPR011004">
    <property type="entry name" value="Trimer_LpxA-like_sf"/>
</dbReference>
<dbReference type="InterPro" id="IPR045304">
    <property type="entry name" value="LbH_SAT"/>
</dbReference>
<dbReference type="EMBL" id="HBIO01021786">
    <property type="protein sequence ID" value="CAE0471948.1"/>
    <property type="molecule type" value="Transcribed_RNA"/>
</dbReference>
<evidence type="ECO:0000313" key="7">
    <source>
        <dbReference type="EMBL" id="CAE0471948.1"/>
    </source>
</evidence>
<protein>
    <recommendedName>
        <fullName evidence="6">Serine acetyltransferase N-terminal domain-containing protein</fullName>
    </recommendedName>
</protein>
<dbReference type="CDD" id="cd03354">
    <property type="entry name" value="LbH_SAT"/>
    <property type="match status" value="1"/>
</dbReference>
<dbReference type="SUPFAM" id="SSF51161">
    <property type="entry name" value="Trimeric LpxA-like enzymes"/>
    <property type="match status" value="1"/>
</dbReference>
<feature type="signal peptide" evidence="5">
    <location>
        <begin position="1"/>
        <end position="19"/>
    </location>
</feature>
<dbReference type="GO" id="GO:0005737">
    <property type="term" value="C:cytoplasm"/>
    <property type="evidence" value="ECO:0007669"/>
    <property type="project" value="InterPro"/>
</dbReference>
<dbReference type="GO" id="GO:0006535">
    <property type="term" value="P:cysteine biosynthetic process from serine"/>
    <property type="evidence" value="ECO:0007669"/>
    <property type="project" value="InterPro"/>
</dbReference>
<feature type="compositionally biased region" description="Basic residues" evidence="4">
    <location>
        <begin position="90"/>
        <end position="101"/>
    </location>
</feature>
<reference evidence="8" key="1">
    <citation type="submission" date="2021-01" db="EMBL/GenBank/DDBJ databases">
        <authorList>
            <person name="Corre E."/>
            <person name="Pelletier E."/>
            <person name="Niang G."/>
            <person name="Scheremetjew M."/>
            <person name="Finn R."/>
            <person name="Kale V."/>
            <person name="Holt S."/>
            <person name="Cochrane G."/>
            <person name="Meng A."/>
            <person name="Brown T."/>
            <person name="Cohen L."/>
        </authorList>
    </citation>
    <scope>NUCLEOTIDE SEQUENCE</scope>
    <source>
        <strain evidence="8">MM31A-1</strain>
    </source>
</reference>
<dbReference type="AlphaFoldDB" id="A0A6S8XY90"/>
<sequence>MKDMNWTHIFICFLTFGYGFDSVESSFSNSNVVSSSCRRLPLAFALSPGATKMRQQKSSQLLRRKDGNGAGFHLSALCSFQIGITGIQKQKQKQRRSHKTKLFSDNSSSSSWEHGECIAKNPYYFSPLIMKTDHLHEKLIQSLVDSHKDEEGKNEVENIRKSIIIKDPLWEQILIEGQYIIEQQPSAGPQIYTHILSQPSLIQAITSIVSHEISTQLIPAVSLQNLFLEMLVPEEDFPAIALDIVASAMMSPSFTEDDKALNSVLFNQGLHALVCHRLAHRLWKADRTGLAVYIQSTVSRQYSTDIHPAATFGKAIYLNAGSAGVVIGETAVIDDDVIILQGVTLGGTGKERGDRHPKVKTGAILQQSCSVLGNIEVGEGAVVTAKSIVTKPVLPHHRVSGVPARDKGEVKRFQQQENDDSAGCVRDESYDEKIEWRSDAISSGRREDLENILKTSFDLMWKNSGSP</sequence>
<name>A0A6S8XY90_9STRA</name>
<keyword evidence="1" id="KW-0028">Amino-acid biosynthesis</keyword>
<gene>
    <name evidence="7" type="ORF">CDEB00056_LOCUS16801</name>
    <name evidence="8" type="ORF">CDEB00056_LOCUS16802</name>
</gene>
<dbReference type="InterPro" id="IPR010493">
    <property type="entry name" value="Ser_AcTrfase_N"/>
</dbReference>
<feature type="chain" id="PRO_5035584620" description="Serine acetyltransferase N-terminal domain-containing protein" evidence="5">
    <location>
        <begin position="20"/>
        <end position="467"/>
    </location>
</feature>
<keyword evidence="3" id="KW-0012">Acyltransferase</keyword>
<evidence type="ECO:0000256" key="1">
    <source>
        <dbReference type="ARBA" id="ARBA00022605"/>
    </source>
</evidence>
<feature type="region of interest" description="Disordered" evidence="4">
    <location>
        <begin position="89"/>
        <end position="113"/>
    </location>
</feature>
<dbReference type="Pfam" id="PF06426">
    <property type="entry name" value="SATase_N"/>
    <property type="match status" value="1"/>
</dbReference>
<keyword evidence="5" id="KW-0732">Signal</keyword>
<evidence type="ECO:0000259" key="6">
    <source>
        <dbReference type="SMART" id="SM00971"/>
    </source>
</evidence>
<evidence type="ECO:0000256" key="2">
    <source>
        <dbReference type="ARBA" id="ARBA00022679"/>
    </source>
</evidence>
<accession>A0A6S8XY90</accession>
<dbReference type="Gene3D" id="1.10.3130.10">
    <property type="entry name" value="serine acetyltransferase, domain 1"/>
    <property type="match status" value="1"/>
</dbReference>
<dbReference type="PANTHER" id="PTHR42811">
    <property type="entry name" value="SERINE ACETYLTRANSFERASE"/>
    <property type="match status" value="1"/>
</dbReference>
<dbReference type="SMART" id="SM00971">
    <property type="entry name" value="SATase_N"/>
    <property type="match status" value="1"/>
</dbReference>
<proteinExistence type="predicted"/>
<dbReference type="GO" id="GO:0009001">
    <property type="term" value="F:serine O-acetyltransferase activity"/>
    <property type="evidence" value="ECO:0007669"/>
    <property type="project" value="InterPro"/>
</dbReference>